<proteinExistence type="predicted"/>
<reference evidence="5" key="1">
    <citation type="submission" date="2016-11" db="UniProtKB">
        <authorList>
            <consortium name="WormBaseParasite"/>
        </authorList>
    </citation>
    <scope>IDENTIFICATION</scope>
</reference>
<dbReference type="Proteomes" id="UP000582659">
    <property type="component" value="Unassembled WGS sequence"/>
</dbReference>
<dbReference type="AlphaFoldDB" id="A0A1I7SCK9"/>
<keyword evidence="4" id="KW-1185">Reference proteome</keyword>
<dbReference type="WBParaSite" id="BXY_1076100.1">
    <property type="protein sequence ID" value="BXY_1076100.1"/>
    <property type="gene ID" value="BXY_1076100"/>
</dbReference>
<dbReference type="Proteomes" id="UP000095284">
    <property type="component" value="Unplaced"/>
</dbReference>
<dbReference type="Proteomes" id="UP000659654">
    <property type="component" value="Unassembled WGS sequence"/>
</dbReference>
<evidence type="ECO:0000313" key="5">
    <source>
        <dbReference type="WBParaSite" id="BXY_1076100.1"/>
    </source>
</evidence>
<evidence type="ECO:0000313" key="3">
    <source>
        <dbReference type="Proteomes" id="UP000095284"/>
    </source>
</evidence>
<organism evidence="3 5">
    <name type="scientific">Bursaphelenchus xylophilus</name>
    <name type="common">Pinewood nematode worm</name>
    <name type="synonym">Aphelenchoides xylophilus</name>
    <dbReference type="NCBI Taxonomy" id="6326"/>
    <lineage>
        <taxon>Eukaryota</taxon>
        <taxon>Metazoa</taxon>
        <taxon>Ecdysozoa</taxon>
        <taxon>Nematoda</taxon>
        <taxon>Chromadorea</taxon>
        <taxon>Rhabditida</taxon>
        <taxon>Tylenchina</taxon>
        <taxon>Tylenchomorpha</taxon>
        <taxon>Aphelenchoidea</taxon>
        <taxon>Aphelenchoididae</taxon>
        <taxon>Bursaphelenchus</taxon>
    </lineage>
</organism>
<protein>
    <submittedName>
        <fullName evidence="2">(pine wood nematode) hypothetical protein</fullName>
    </submittedName>
</protein>
<sequence length="74" mass="8250">MSENQEPNKKLIKEEDSEEELPLTGVPSDQDSERLKPVPSAEITRLRDKAISPSGPNYPASQGNINKECDQKKN</sequence>
<dbReference type="EMBL" id="CAJFCV020000002">
    <property type="protein sequence ID" value="CAG9093921.1"/>
    <property type="molecule type" value="Genomic_DNA"/>
</dbReference>
<feature type="compositionally biased region" description="Basic and acidic residues" evidence="1">
    <location>
        <begin position="1"/>
        <end position="14"/>
    </location>
</feature>
<accession>A0A1I7SCK9</accession>
<evidence type="ECO:0000256" key="1">
    <source>
        <dbReference type="SAM" id="MobiDB-lite"/>
    </source>
</evidence>
<evidence type="ECO:0000313" key="2">
    <source>
        <dbReference type="EMBL" id="CAD5214018.1"/>
    </source>
</evidence>
<dbReference type="EMBL" id="CAJFDI010000002">
    <property type="protein sequence ID" value="CAD5214018.1"/>
    <property type="molecule type" value="Genomic_DNA"/>
</dbReference>
<name>A0A1I7SCK9_BURXY</name>
<evidence type="ECO:0000313" key="4">
    <source>
        <dbReference type="Proteomes" id="UP000659654"/>
    </source>
</evidence>
<gene>
    <name evidence="2" type="ORF">BXYJ_LOCUS3320</name>
</gene>
<reference evidence="2" key="2">
    <citation type="submission" date="2020-09" db="EMBL/GenBank/DDBJ databases">
        <authorList>
            <person name="Kikuchi T."/>
        </authorList>
    </citation>
    <scope>NUCLEOTIDE SEQUENCE</scope>
    <source>
        <strain evidence="2">Ka4C1</strain>
    </source>
</reference>
<feature type="region of interest" description="Disordered" evidence="1">
    <location>
        <begin position="1"/>
        <end position="74"/>
    </location>
</feature>